<sequence length="129" mass="14716">MQPIHREATERSPALLFDFEHHRLSLAGESYPEDAAAFFGPPLKAMAEYLDGLVDARVELELRMTYFNSSSAKALMNMFQLLEHAASRGVSTRVRWFFDPEDDAMQEFGEDFAEDFEHGEFELVPLPQG</sequence>
<evidence type="ECO:0000313" key="2">
    <source>
        <dbReference type="EMBL" id="EIC23580.1"/>
    </source>
</evidence>
<dbReference type="Proteomes" id="UP000002964">
    <property type="component" value="Unassembled WGS sequence"/>
</dbReference>
<reference evidence="3" key="1">
    <citation type="submission" date="2011-06" db="EMBL/GenBank/DDBJ databases">
        <authorList>
            <consortium name="US DOE Joint Genome Institute (JGI-PGF)"/>
            <person name="Lucas S."/>
            <person name="Han J."/>
            <person name="Lapidus A."/>
            <person name="Cheng J.-F."/>
            <person name="Goodwin L."/>
            <person name="Pitluck S."/>
            <person name="Peters L."/>
            <person name="Land M.L."/>
            <person name="Hauser L."/>
            <person name="Vogl K."/>
            <person name="Liu Z."/>
            <person name="Overmann J."/>
            <person name="Frigaard N.-U."/>
            <person name="Bryant D.A."/>
            <person name="Woyke T.J."/>
        </authorList>
    </citation>
    <scope>NUCLEOTIDE SEQUENCE [LARGE SCALE GENOMIC DNA]</scope>
    <source>
        <strain evidence="3">970</strain>
    </source>
</reference>
<reference evidence="2 3" key="2">
    <citation type="submission" date="2011-11" db="EMBL/GenBank/DDBJ databases">
        <authorList>
            <consortium name="US DOE Joint Genome Institute"/>
            <person name="Lucas S."/>
            <person name="Han J."/>
            <person name="Lapidus A."/>
            <person name="Cheng J.-F."/>
            <person name="Goodwin L."/>
            <person name="Pitluck S."/>
            <person name="Peters L."/>
            <person name="Ovchinnikova G."/>
            <person name="Zhang X."/>
            <person name="Detter J.C."/>
            <person name="Han C."/>
            <person name="Tapia R."/>
            <person name="Land M."/>
            <person name="Hauser L."/>
            <person name="Kyrpides N."/>
            <person name="Ivanova N."/>
            <person name="Pagani I."/>
            <person name="Vogl K."/>
            <person name="Liu Z."/>
            <person name="Overmann J."/>
            <person name="Frigaard N.-U."/>
            <person name="Bryant D."/>
            <person name="Woyke T."/>
        </authorList>
    </citation>
    <scope>NUCLEOTIDE SEQUENCE [LARGE SCALE GENOMIC DNA]</scope>
    <source>
        <strain evidence="2 3">970</strain>
    </source>
</reference>
<protein>
    <recommendedName>
        <fullName evidence="1">SiaC family regulatory phosphoprotein domain-containing protein</fullName>
    </recommendedName>
</protein>
<accession>H8YYQ4</accession>
<organism evidence="2 3">
    <name type="scientific">Thiorhodovibrio frisius</name>
    <dbReference type="NCBI Taxonomy" id="631362"/>
    <lineage>
        <taxon>Bacteria</taxon>
        <taxon>Pseudomonadati</taxon>
        <taxon>Pseudomonadota</taxon>
        <taxon>Gammaproteobacteria</taxon>
        <taxon>Chromatiales</taxon>
        <taxon>Chromatiaceae</taxon>
        <taxon>Thiorhodovibrio</taxon>
    </lineage>
</organism>
<dbReference type="STRING" id="631362.Thi970DRAFT_01252"/>
<dbReference type="InterPro" id="IPR018530">
    <property type="entry name" value="SiaC"/>
</dbReference>
<gene>
    <name evidence="2" type="ORF">Thi970DRAFT_01252</name>
</gene>
<evidence type="ECO:0000313" key="3">
    <source>
        <dbReference type="Proteomes" id="UP000002964"/>
    </source>
</evidence>
<dbReference type="EMBL" id="JH603168">
    <property type="protein sequence ID" value="EIC23580.1"/>
    <property type="molecule type" value="Genomic_DNA"/>
</dbReference>
<dbReference type="RefSeq" id="WP_009147663.1">
    <property type="nucleotide sequence ID" value="NZ_CP121471.1"/>
</dbReference>
<dbReference type="AlphaFoldDB" id="H8YYQ4"/>
<dbReference type="Pfam" id="PF09345">
    <property type="entry name" value="SiaC"/>
    <property type="match status" value="1"/>
</dbReference>
<dbReference type="eggNOG" id="ENOG50312WH">
    <property type="taxonomic scope" value="Bacteria"/>
</dbReference>
<proteinExistence type="predicted"/>
<name>H8YYQ4_9GAMM</name>
<dbReference type="OrthoDB" id="5297629at2"/>
<feature type="domain" description="SiaC family regulatory phosphoprotein" evidence="1">
    <location>
        <begin position="7"/>
        <end position="125"/>
    </location>
</feature>
<evidence type="ECO:0000259" key="1">
    <source>
        <dbReference type="Pfam" id="PF09345"/>
    </source>
</evidence>
<dbReference type="HOGENOM" id="CLU_129198_0_0_6"/>
<keyword evidence="3" id="KW-1185">Reference proteome</keyword>